<reference evidence="5 6" key="1">
    <citation type="submission" date="2024-07" db="EMBL/GenBank/DDBJ databases">
        <title>Novel bacterial strain Erwinia sp. OPT-41 promoting growth of various crops.</title>
        <authorList>
            <person name="Egorshina A."/>
            <person name="Lukyantsev M.A."/>
            <person name="Golubev S.N."/>
            <person name="Muratova A.Y."/>
            <person name="Bulygina E.A."/>
        </authorList>
    </citation>
    <scope>NUCLEOTIDE SEQUENCE [LARGE SCALE GENOMIC DNA]</scope>
    <source>
        <strain evidence="5 6">OPT-41</strain>
    </source>
</reference>
<proteinExistence type="inferred from homology"/>
<evidence type="ECO:0000256" key="4">
    <source>
        <dbReference type="ARBA" id="ARBA00023163"/>
    </source>
</evidence>
<organism evidence="5 6">
    <name type="scientific">Erwinia plantamica</name>
    <dbReference type="NCBI Taxonomy" id="3237104"/>
    <lineage>
        <taxon>Bacteria</taxon>
        <taxon>Pseudomonadati</taxon>
        <taxon>Pseudomonadota</taxon>
        <taxon>Gammaproteobacteria</taxon>
        <taxon>Enterobacterales</taxon>
        <taxon>Erwiniaceae</taxon>
        <taxon>Erwinia</taxon>
    </lineage>
</organism>
<dbReference type="RefSeq" id="WP_394149041.1">
    <property type="nucleotide sequence ID" value="NZ_JBGCUC010000009.1"/>
</dbReference>
<sequence>MRDIQQVLEQWGAWSRQRLEMDYSPIAAGFKGLLPDTRVDASCTDSDALTVDSCVGRLKQKRPDEYELLIAYYVKGVPKRQLAKRLRCDEKIIRIKIQMAEGFVEGCLAIMAVEL</sequence>
<name>A0ABW7CL64_9GAMM</name>
<comment type="caution">
    <text evidence="5">The sequence shown here is derived from an EMBL/GenBank/DDBJ whole genome shotgun (WGS) entry which is preliminary data.</text>
</comment>
<evidence type="ECO:0000256" key="1">
    <source>
        <dbReference type="ARBA" id="ARBA00010234"/>
    </source>
</evidence>
<evidence type="ECO:0000313" key="6">
    <source>
        <dbReference type="Proteomes" id="UP001605250"/>
    </source>
</evidence>
<accession>A0ABW7CL64</accession>
<dbReference type="Pfam" id="PF06530">
    <property type="entry name" value="Phage_antitermQ"/>
    <property type="match status" value="1"/>
</dbReference>
<comment type="similarity">
    <text evidence="1">Belongs to the phage antitermination Q type 1 family.</text>
</comment>
<evidence type="ECO:0000256" key="2">
    <source>
        <dbReference type="ARBA" id="ARBA00023015"/>
    </source>
</evidence>
<keyword evidence="6" id="KW-1185">Reference proteome</keyword>
<evidence type="ECO:0000313" key="5">
    <source>
        <dbReference type="EMBL" id="MFG6076972.1"/>
    </source>
</evidence>
<keyword evidence="4" id="KW-0804">Transcription</keyword>
<dbReference type="EMBL" id="JBGCUC010000009">
    <property type="protein sequence ID" value="MFG6076972.1"/>
    <property type="molecule type" value="Genomic_DNA"/>
</dbReference>
<keyword evidence="3" id="KW-0238">DNA-binding</keyword>
<protein>
    <submittedName>
        <fullName evidence="5">Antiterminator Q family protein</fullName>
    </submittedName>
</protein>
<evidence type="ECO:0000256" key="3">
    <source>
        <dbReference type="ARBA" id="ARBA00023125"/>
    </source>
</evidence>
<gene>
    <name evidence="5" type="ORF">AB3U87_11450</name>
</gene>
<keyword evidence="2" id="KW-0805">Transcription regulation</keyword>
<dbReference type="InterPro" id="IPR010534">
    <property type="entry name" value="Phage_933W_GpQ"/>
</dbReference>
<dbReference type="Proteomes" id="UP001605250">
    <property type="component" value="Unassembled WGS sequence"/>
</dbReference>